<dbReference type="Gene3D" id="3.40.50.300">
    <property type="entry name" value="P-loop containing nucleotide triphosphate hydrolases"/>
    <property type="match status" value="1"/>
</dbReference>
<dbReference type="SMART" id="SM00173">
    <property type="entry name" value="RAS"/>
    <property type="match status" value="1"/>
</dbReference>
<dbReference type="InterPro" id="IPR001806">
    <property type="entry name" value="Small_GTPase"/>
</dbReference>
<dbReference type="FunFam" id="3.40.50.300:FF:001193">
    <property type="entry name" value="Rab family, other"/>
    <property type="match status" value="1"/>
</dbReference>
<dbReference type="PROSITE" id="PS51421">
    <property type="entry name" value="RAS"/>
    <property type="match status" value="1"/>
</dbReference>
<dbReference type="InterPro" id="IPR050209">
    <property type="entry name" value="Rab_GTPases_membrane_traffic"/>
</dbReference>
<dbReference type="NCBIfam" id="TIGR00231">
    <property type="entry name" value="small_GTP"/>
    <property type="match status" value="1"/>
</dbReference>
<dbReference type="PRINTS" id="PR00449">
    <property type="entry name" value="RASTRNSFRMNG"/>
</dbReference>
<evidence type="ECO:0000313" key="5">
    <source>
        <dbReference type="EMBL" id="KAA1121296.1"/>
    </source>
</evidence>
<evidence type="ECO:0000256" key="4">
    <source>
        <dbReference type="ARBA" id="ARBA00023136"/>
    </source>
</evidence>
<organism evidence="5 6">
    <name type="scientific">Puccinia graminis f. sp. tritici</name>
    <dbReference type="NCBI Taxonomy" id="56615"/>
    <lineage>
        <taxon>Eukaryota</taxon>
        <taxon>Fungi</taxon>
        <taxon>Dikarya</taxon>
        <taxon>Basidiomycota</taxon>
        <taxon>Pucciniomycotina</taxon>
        <taxon>Pucciniomycetes</taxon>
        <taxon>Pucciniales</taxon>
        <taxon>Pucciniaceae</taxon>
        <taxon>Puccinia</taxon>
    </lineage>
</organism>
<evidence type="ECO:0000256" key="1">
    <source>
        <dbReference type="ARBA" id="ARBA00004370"/>
    </source>
</evidence>
<dbReference type="EMBL" id="VDEP01000239">
    <property type="protein sequence ID" value="KAA1121296.1"/>
    <property type="molecule type" value="Genomic_DNA"/>
</dbReference>
<dbReference type="AlphaFoldDB" id="A0A5B0R6L6"/>
<dbReference type="SMART" id="SM00175">
    <property type="entry name" value="RAB"/>
    <property type="match status" value="1"/>
</dbReference>
<dbReference type="SMART" id="SM00176">
    <property type="entry name" value="RAN"/>
    <property type="match status" value="1"/>
</dbReference>
<proteinExistence type="inferred from homology"/>
<evidence type="ECO:0000256" key="2">
    <source>
        <dbReference type="ARBA" id="ARBA00006270"/>
    </source>
</evidence>
<protein>
    <submittedName>
        <fullName evidence="5">Uncharacterized protein</fullName>
    </submittedName>
</protein>
<dbReference type="GO" id="GO:0003924">
    <property type="term" value="F:GTPase activity"/>
    <property type="evidence" value="ECO:0007669"/>
    <property type="project" value="InterPro"/>
</dbReference>
<dbReference type="SUPFAM" id="SSF52540">
    <property type="entry name" value="P-loop containing nucleoside triphosphate hydrolases"/>
    <property type="match status" value="1"/>
</dbReference>
<comment type="caution">
    <text evidence="5">The sequence shown here is derived from an EMBL/GenBank/DDBJ whole genome shotgun (WGS) entry which is preliminary data.</text>
</comment>
<keyword evidence="4" id="KW-0472">Membrane</keyword>
<keyword evidence="3" id="KW-0547">Nucleotide-binding</keyword>
<sequence>MILYRFVSSDRWLLDPAPENYLMSVFAGDPNEINDQSIVLFLVGGAEPARIFDGEATPGLALLIKRAPFIGESGTGKSCLLHHFLRSQPRHPSPHTIGVEFSSTIISLPSASSLGSSFCRMKLQIWDTAGQERFRSVTRNYYRGAAGAILVYDITDRASFTSLSSWLADARSLASPDLIVILVGNKVDLEEDLRQVDELEASNWAKQHDCLFLETSSWTGESVSTPFLLLTRSILLSIESGRIDPNRKGSGISYGERALKRVASWSGGSDGGFEIGTSDRKKSKSKCC</sequence>
<name>A0A5B0R6L6_PUCGR</name>
<dbReference type="GO" id="GO:0016020">
    <property type="term" value="C:membrane"/>
    <property type="evidence" value="ECO:0007669"/>
    <property type="project" value="UniProtKB-SubCell"/>
</dbReference>
<comment type="subcellular location">
    <subcellularLocation>
        <location evidence="1">Membrane</location>
    </subcellularLocation>
</comment>
<comment type="similarity">
    <text evidence="2">Belongs to the small GTPase superfamily. Rab family.</text>
</comment>
<dbReference type="Proteomes" id="UP000325313">
    <property type="component" value="Unassembled WGS sequence"/>
</dbReference>
<dbReference type="SMART" id="SM00174">
    <property type="entry name" value="RHO"/>
    <property type="match status" value="1"/>
</dbReference>
<evidence type="ECO:0000313" key="6">
    <source>
        <dbReference type="Proteomes" id="UP000325313"/>
    </source>
</evidence>
<accession>A0A5B0R6L6</accession>
<dbReference type="Pfam" id="PF00071">
    <property type="entry name" value="Ras"/>
    <property type="match status" value="1"/>
</dbReference>
<dbReference type="PROSITE" id="PS51419">
    <property type="entry name" value="RAB"/>
    <property type="match status" value="1"/>
</dbReference>
<dbReference type="PANTHER" id="PTHR47979">
    <property type="entry name" value="DRAB11-RELATED"/>
    <property type="match status" value="1"/>
</dbReference>
<reference evidence="5 6" key="1">
    <citation type="submission" date="2019-05" db="EMBL/GenBank/DDBJ databases">
        <title>Emergence of the Ug99 lineage of the wheat stem rust pathogen through somatic hybridization.</title>
        <authorList>
            <person name="Li F."/>
            <person name="Upadhyaya N.M."/>
            <person name="Sperschneider J."/>
            <person name="Matny O."/>
            <person name="Nguyen-Phuc H."/>
            <person name="Mago R."/>
            <person name="Raley C."/>
            <person name="Miller M.E."/>
            <person name="Silverstein K.A.T."/>
            <person name="Henningsen E."/>
            <person name="Hirsch C.D."/>
            <person name="Visser B."/>
            <person name="Pretorius Z.A."/>
            <person name="Steffenson B.J."/>
            <person name="Schwessinger B."/>
            <person name="Dodds P.N."/>
            <person name="Figueroa M."/>
        </authorList>
    </citation>
    <scope>NUCLEOTIDE SEQUENCE [LARGE SCALE GENOMIC DNA]</scope>
    <source>
        <strain evidence="5 6">Ug99</strain>
    </source>
</reference>
<evidence type="ECO:0000256" key="3">
    <source>
        <dbReference type="ARBA" id="ARBA00022741"/>
    </source>
</evidence>
<dbReference type="InterPro" id="IPR005225">
    <property type="entry name" value="Small_GTP-bd"/>
</dbReference>
<dbReference type="GO" id="GO:0005525">
    <property type="term" value="F:GTP binding"/>
    <property type="evidence" value="ECO:0007669"/>
    <property type="project" value="InterPro"/>
</dbReference>
<dbReference type="InterPro" id="IPR027417">
    <property type="entry name" value="P-loop_NTPase"/>
</dbReference>
<gene>
    <name evidence="5" type="ORF">PGTUg99_031224</name>
</gene>